<keyword evidence="2" id="KW-0645">Protease</keyword>
<gene>
    <name evidence="2" type="ORF">HCN58_05440</name>
</gene>
<dbReference type="SUPFAM" id="SSF50494">
    <property type="entry name" value="Trypsin-like serine proteases"/>
    <property type="match status" value="1"/>
</dbReference>
<dbReference type="GO" id="GO:0004252">
    <property type="term" value="F:serine-type endopeptidase activity"/>
    <property type="evidence" value="ECO:0007669"/>
    <property type="project" value="InterPro"/>
</dbReference>
<protein>
    <submittedName>
        <fullName evidence="2">Trypsin-like serine protease</fullName>
    </submittedName>
</protein>
<dbReference type="Gene3D" id="2.40.10.10">
    <property type="entry name" value="Trypsin-like serine proteases"/>
    <property type="match status" value="1"/>
</dbReference>
<evidence type="ECO:0000259" key="1">
    <source>
        <dbReference type="Pfam" id="PF00089"/>
    </source>
</evidence>
<dbReference type="InterPro" id="IPR001254">
    <property type="entry name" value="Trypsin_dom"/>
</dbReference>
<dbReference type="InterPro" id="IPR009003">
    <property type="entry name" value="Peptidase_S1_PA"/>
</dbReference>
<sequence length="320" mass="36473">MTSLFLMGATVATEHAPTDFGVVSPERQQSCLKAFSDLPIAFRESIIDLTDKEEILRSAPQLQAYDEFCLERWESLRPKTRESLKDIVGFFFLEQSGSRELTCAGFRINERYVVTAAHCLWWRGAQIDPKRLTFRLLSIPEVAFEPTAVENPRDIDDDRLLTDREDFAVLRVETHAIPLNIPINSFREQLPFTDYLLIPGVNLYDYWIRNANLSGDWLKSVRVNKGRSCFRHQFDDIDQAVAARCVFDICQTLEAMSGSAIFGYDHVRQMVFIGGIHLRAGLLGNDPIIRQRRECGERESFNVGITLPKEVIDLAAQPGK</sequence>
<keyword evidence="3" id="KW-1185">Reference proteome</keyword>
<name>A0A7Y4GNR6_9BRAD</name>
<evidence type="ECO:0000313" key="2">
    <source>
        <dbReference type="EMBL" id="NOJ39056.1"/>
    </source>
</evidence>
<accession>A0A7Y4GNR6</accession>
<dbReference type="AlphaFoldDB" id="A0A7Y4GNR6"/>
<dbReference type="EMBL" id="JAAVLX010000002">
    <property type="protein sequence ID" value="NOJ39056.1"/>
    <property type="molecule type" value="Genomic_DNA"/>
</dbReference>
<reference evidence="2 3" key="1">
    <citation type="submission" date="2020-03" db="EMBL/GenBank/DDBJ databases">
        <title>Bradyrhizobium diversity isolated from nodules of Indigofera sp.</title>
        <authorList>
            <person name="Klepa M."/>
            <person name="Helene L."/>
            <person name="Hungria M."/>
        </authorList>
    </citation>
    <scope>NUCLEOTIDE SEQUENCE [LARGE SCALE GENOMIC DNA]</scope>
    <source>
        <strain evidence="2 3">WSM 1791</strain>
    </source>
</reference>
<organism evidence="2 3">
    <name type="scientific">Bradyrhizobium australiense</name>
    <dbReference type="NCBI Taxonomy" id="2721161"/>
    <lineage>
        <taxon>Bacteria</taxon>
        <taxon>Pseudomonadati</taxon>
        <taxon>Pseudomonadota</taxon>
        <taxon>Alphaproteobacteria</taxon>
        <taxon>Hyphomicrobiales</taxon>
        <taxon>Nitrobacteraceae</taxon>
        <taxon>Bradyrhizobium</taxon>
    </lineage>
</organism>
<keyword evidence="2" id="KW-0378">Hydrolase</keyword>
<dbReference type="RefSeq" id="WP_171578322.1">
    <property type="nucleotide sequence ID" value="NZ_JAAVLX010000002.1"/>
</dbReference>
<feature type="domain" description="Peptidase S1" evidence="1">
    <location>
        <begin position="98"/>
        <end position="120"/>
    </location>
</feature>
<comment type="caution">
    <text evidence="2">The sequence shown here is derived from an EMBL/GenBank/DDBJ whole genome shotgun (WGS) entry which is preliminary data.</text>
</comment>
<evidence type="ECO:0000313" key="3">
    <source>
        <dbReference type="Proteomes" id="UP000544122"/>
    </source>
</evidence>
<dbReference type="GO" id="GO:0006508">
    <property type="term" value="P:proteolysis"/>
    <property type="evidence" value="ECO:0007669"/>
    <property type="project" value="UniProtKB-KW"/>
</dbReference>
<dbReference type="Pfam" id="PF00089">
    <property type="entry name" value="Trypsin"/>
    <property type="match status" value="1"/>
</dbReference>
<dbReference type="Proteomes" id="UP000544122">
    <property type="component" value="Unassembled WGS sequence"/>
</dbReference>
<proteinExistence type="predicted"/>
<dbReference type="InterPro" id="IPR043504">
    <property type="entry name" value="Peptidase_S1_PA_chymotrypsin"/>
</dbReference>